<protein>
    <submittedName>
        <fullName evidence="1">Uncharacterized protein</fullName>
    </submittedName>
</protein>
<name>A0A7S0HE56_9EUKA</name>
<dbReference type="EMBL" id="HBEP01008002">
    <property type="protein sequence ID" value="CAD8475895.1"/>
    <property type="molecule type" value="Transcribed_RNA"/>
</dbReference>
<reference evidence="1" key="1">
    <citation type="submission" date="2021-01" db="EMBL/GenBank/DDBJ databases">
        <authorList>
            <person name="Corre E."/>
            <person name="Pelletier E."/>
            <person name="Niang G."/>
            <person name="Scheremetjew M."/>
            <person name="Finn R."/>
            <person name="Kale V."/>
            <person name="Holt S."/>
            <person name="Cochrane G."/>
            <person name="Meng A."/>
            <person name="Brown T."/>
            <person name="Cohen L."/>
        </authorList>
    </citation>
    <scope>NUCLEOTIDE SEQUENCE</scope>
    <source>
        <strain evidence="1">CCMP1374</strain>
    </source>
</reference>
<organism evidence="1">
    <name type="scientific">Phaeocystis antarctica</name>
    <dbReference type="NCBI Taxonomy" id="33657"/>
    <lineage>
        <taxon>Eukaryota</taxon>
        <taxon>Haptista</taxon>
        <taxon>Haptophyta</taxon>
        <taxon>Prymnesiophyceae</taxon>
        <taxon>Phaeocystales</taxon>
        <taxon>Phaeocystaceae</taxon>
        <taxon>Phaeocystis</taxon>
    </lineage>
</organism>
<proteinExistence type="predicted"/>
<accession>A0A7S0HE56</accession>
<evidence type="ECO:0000313" key="1">
    <source>
        <dbReference type="EMBL" id="CAD8475895.1"/>
    </source>
</evidence>
<gene>
    <name evidence="1" type="ORF">PANT1444_LOCUS4503</name>
</gene>
<sequence>MNEGEAAGDAFAALDARAQADVLAGRRSVGPLPADSSLPKGCPRREWVGSGGAACDGCGQSREELWRETWDGAEAAEDAEPPSDDDAIEIDVCERCKYTACENCTVHESRGTCHCKDANFGRAYPPSGDPDREWYHQGKW</sequence>
<dbReference type="AlphaFoldDB" id="A0A7S0HE56"/>